<keyword evidence="4" id="KW-0902">Two-component regulatory system</keyword>
<dbReference type="CDD" id="cd17536">
    <property type="entry name" value="REC_YesN-like"/>
    <property type="match status" value="1"/>
</dbReference>
<dbReference type="PROSITE" id="PS50110">
    <property type="entry name" value="RESPONSE_REGULATORY"/>
    <property type="match status" value="1"/>
</dbReference>
<evidence type="ECO:0000313" key="12">
    <source>
        <dbReference type="Proteomes" id="UP001232445"/>
    </source>
</evidence>
<evidence type="ECO:0000256" key="6">
    <source>
        <dbReference type="ARBA" id="ARBA00023125"/>
    </source>
</evidence>
<feature type="domain" description="Response regulatory" evidence="10">
    <location>
        <begin position="3"/>
        <end position="120"/>
    </location>
</feature>
<evidence type="ECO:0000256" key="5">
    <source>
        <dbReference type="ARBA" id="ARBA00023015"/>
    </source>
</evidence>
<dbReference type="PROSITE" id="PS00041">
    <property type="entry name" value="HTH_ARAC_FAMILY_1"/>
    <property type="match status" value="1"/>
</dbReference>
<dbReference type="PROSITE" id="PS01124">
    <property type="entry name" value="HTH_ARAC_FAMILY_2"/>
    <property type="match status" value="1"/>
</dbReference>
<feature type="domain" description="HTH araC/xylS-type" evidence="9">
    <location>
        <begin position="145"/>
        <end position="243"/>
    </location>
</feature>
<dbReference type="PANTHER" id="PTHR42713">
    <property type="entry name" value="HISTIDINE KINASE-RELATED"/>
    <property type="match status" value="1"/>
</dbReference>
<keyword evidence="6" id="KW-0238">DNA-binding</keyword>
<dbReference type="Gene3D" id="1.10.10.60">
    <property type="entry name" value="Homeodomain-like"/>
    <property type="match status" value="2"/>
</dbReference>
<organism evidence="11 12">
    <name type="scientific">Caldalkalibacillus uzonensis</name>
    <dbReference type="NCBI Taxonomy" id="353224"/>
    <lineage>
        <taxon>Bacteria</taxon>
        <taxon>Bacillati</taxon>
        <taxon>Bacillota</taxon>
        <taxon>Bacilli</taxon>
        <taxon>Bacillales</taxon>
        <taxon>Bacillaceae</taxon>
        <taxon>Caldalkalibacillus</taxon>
    </lineage>
</organism>
<accession>A0ABU0CW43</accession>
<evidence type="ECO:0000256" key="3">
    <source>
        <dbReference type="ARBA" id="ARBA00022553"/>
    </source>
</evidence>
<keyword evidence="12" id="KW-1185">Reference proteome</keyword>
<dbReference type="InterPro" id="IPR018060">
    <property type="entry name" value="HTH_AraC"/>
</dbReference>
<dbReference type="Proteomes" id="UP001232445">
    <property type="component" value="Unassembled WGS sequence"/>
</dbReference>
<reference evidence="11 12" key="1">
    <citation type="submission" date="2023-07" db="EMBL/GenBank/DDBJ databases">
        <title>Genomic Encyclopedia of Type Strains, Phase IV (KMG-IV): sequencing the most valuable type-strain genomes for metagenomic binning, comparative biology and taxonomic classification.</title>
        <authorList>
            <person name="Goeker M."/>
        </authorList>
    </citation>
    <scope>NUCLEOTIDE SEQUENCE [LARGE SCALE GENOMIC DNA]</scope>
    <source>
        <strain evidence="11 12">DSM 17740</strain>
    </source>
</reference>
<evidence type="ECO:0000256" key="8">
    <source>
        <dbReference type="PROSITE-ProRule" id="PRU00169"/>
    </source>
</evidence>
<dbReference type="PRINTS" id="PR00032">
    <property type="entry name" value="HTHARAC"/>
</dbReference>
<dbReference type="InterPro" id="IPR018062">
    <property type="entry name" value="HTH_AraC-typ_CS"/>
</dbReference>
<protein>
    <submittedName>
        <fullName evidence="11">YesN/AraC family two-component response regulator</fullName>
    </submittedName>
</protein>
<evidence type="ECO:0000256" key="4">
    <source>
        <dbReference type="ARBA" id="ARBA00023012"/>
    </source>
</evidence>
<evidence type="ECO:0000313" key="11">
    <source>
        <dbReference type="EMBL" id="MDQ0340559.1"/>
    </source>
</evidence>
<dbReference type="SUPFAM" id="SSF46689">
    <property type="entry name" value="Homeodomain-like"/>
    <property type="match status" value="1"/>
</dbReference>
<dbReference type="SUPFAM" id="SSF52172">
    <property type="entry name" value="CheY-like"/>
    <property type="match status" value="1"/>
</dbReference>
<dbReference type="EMBL" id="JAUSUQ010000015">
    <property type="protein sequence ID" value="MDQ0340559.1"/>
    <property type="molecule type" value="Genomic_DNA"/>
</dbReference>
<dbReference type="InterPro" id="IPR009057">
    <property type="entry name" value="Homeodomain-like_sf"/>
</dbReference>
<dbReference type="Pfam" id="PF00072">
    <property type="entry name" value="Response_reg"/>
    <property type="match status" value="1"/>
</dbReference>
<gene>
    <name evidence="11" type="ORF">J2S00_003383</name>
</gene>
<evidence type="ECO:0000256" key="1">
    <source>
        <dbReference type="ARBA" id="ARBA00004496"/>
    </source>
</evidence>
<keyword evidence="5" id="KW-0805">Transcription regulation</keyword>
<dbReference type="Gene3D" id="3.40.50.2300">
    <property type="match status" value="1"/>
</dbReference>
<dbReference type="InterPro" id="IPR020449">
    <property type="entry name" value="Tscrpt_reg_AraC-type_HTH"/>
</dbReference>
<feature type="modified residue" description="4-aspartylphosphate" evidence="8">
    <location>
        <position position="55"/>
    </location>
</feature>
<dbReference type="InterPro" id="IPR001789">
    <property type="entry name" value="Sig_transdc_resp-reg_receiver"/>
</dbReference>
<dbReference type="InterPro" id="IPR011006">
    <property type="entry name" value="CheY-like_superfamily"/>
</dbReference>
<proteinExistence type="predicted"/>
<dbReference type="SMART" id="SM00448">
    <property type="entry name" value="REC"/>
    <property type="match status" value="1"/>
</dbReference>
<dbReference type="RefSeq" id="WP_307342377.1">
    <property type="nucleotide sequence ID" value="NZ_JAUSUQ010000015.1"/>
</dbReference>
<keyword evidence="2" id="KW-0963">Cytoplasm</keyword>
<dbReference type="InterPro" id="IPR051552">
    <property type="entry name" value="HptR"/>
</dbReference>
<keyword evidence="7" id="KW-0804">Transcription</keyword>
<dbReference type="SMART" id="SM00342">
    <property type="entry name" value="HTH_ARAC"/>
    <property type="match status" value="1"/>
</dbReference>
<dbReference type="Pfam" id="PF12833">
    <property type="entry name" value="HTH_18"/>
    <property type="match status" value="1"/>
</dbReference>
<evidence type="ECO:0000256" key="7">
    <source>
        <dbReference type="ARBA" id="ARBA00023163"/>
    </source>
</evidence>
<sequence>MYHVLLVEDEKLIRQGLKKTIEHVMDVFRVTWEADHGRRALEIMNSDIPDVIMTDIRMPVMNGLDFIKQAKQIYPQAPIVIISGYGDFDYAKKAMKYGVRHYLLKPVNRVELAEALQDIKKQLSEKKQNTLNPSEENRTESKIIQQIKEFIAENLSHEISLQSISEVVNLHPNYISQIFAKETGKSFSAYVTEQRIRKAKELLRNTNLKIYEIAHLVGYQSSKHFMSVFKKHTNMSPKKYRNIKISY</sequence>
<evidence type="ECO:0000259" key="9">
    <source>
        <dbReference type="PROSITE" id="PS01124"/>
    </source>
</evidence>
<keyword evidence="3 8" id="KW-0597">Phosphoprotein</keyword>
<evidence type="ECO:0000259" key="10">
    <source>
        <dbReference type="PROSITE" id="PS50110"/>
    </source>
</evidence>
<evidence type="ECO:0000256" key="2">
    <source>
        <dbReference type="ARBA" id="ARBA00022490"/>
    </source>
</evidence>
<name>A0ABU0CW43_9BACI</name>
<comment type="subcellular location">
    <subcellularLocation>
        <location evidence="1">Cytoplasm</location>
    </subcellularLocation>
</comment>
<comment type="caution">
    <text evidence="11">The sequence shown here is derived from an EMBL/GenBank/DDBJ whole genome shotgun (WGS) entry which is preliminary data.</text>
</comment>
<dbReference type="PANTHER" id="PTHR42713:SF3">
    <property type="entry name" value="TRANSCRIPTIONAL REGULATORY PROTEIN HPTR"/>
    <property type="match status" value="1"/>
</dbReference>